<keyword evidence="2" id="KW-1185">Reference proteome</keyword>
<sequence length="94" mass="10452">MSTFQVAHIREQGQDMIIIPLDSGFNHKSSAEQNQIIAELQACASSAGLAGTVVAVWRVGSSHKFIAPRQWQEFFKSFSWNDIVRNVNKDLTCG</sequence>
<evidence type="ECO:0000313" key="1">
    <source>
        <dbReference type="EMBL" id="AMP15515.1"/>
    </source>
</evidence>
<gene>
    <name evidence="1" type="ORF">CPter291_3278</name>
</gene>
<proteinExistence type="predicted"/>
<name>A0ABM5Z8M7_9BURK</name>
<organism evidence="1 2">
    <name type="scientific">Collimonas pratensis</name>
    <dbReference type="NCBI Taxonomy" id="279113"/>
    <lineage>
        <taxon>Bacteria</taxon>
        <taxon>Pseudomonadati</taxon>
        <taxon>Pseudomonadota</taxon>
        <taxon>Betaproteobacteria</taxon>
        <taxon>Burkholderiales</taxon>
        <taxon>Oxalobacteraceae</taxon>
        <taxon>Collimonas</taxon>
    </lineage>
</organism>
<dbReference type="RefSeq" id="WP_062116739.1">
    <property type="nucleotide sequence ID" value="NZ_CP013236.1"/>
</dbReference>
<accession>A0ABM5Z8M7</accession>
<evidence type="ECO:0000313" key="2">
    <source>
        <dbReference type="Proteomes" id="UP000074914"/>
    </source>
</evidence>
<dbReference type="Proteomes" id="UP000074914">
    <property type="component" value="Chromosome"/>
</dbReference>
<dbReference type="EMBL" id="CP013236">
    <property type="protein sequence ID" value="AMP15515.1"/>
    <property type="molecule type" value="Genomic_DNA"/>
</dbReference>
<reference evidence="1 2" key="1">
    <citation type="submission" date="2015-11" db="EMBL/GenBank/DDBJ databases">
        <title>Exploring the genomic traits of fungus-feeding bacterial genus Collimonas.</title>
        <authorList>
            <person name="Song C."/>
            <person name="Schmidt R."/>
            <person name="de Jager V."/>
            <person name="Krzyzanowska D."/>
            <person name="Jongedijk E."/>
            <person name="Cankar K."/>
            <person name="Beekwilder J."/>
            <person name="van Veen A."/>
            <person name="de Boer W."/>
            <person name="van Veen J.A."/>
            <person name="Garbeva P."/>
        </authorList>
    </citation>
    <scope>NUCLEOTIDE SEQUENCE [LARGE SCALE GENOMIC DNA]</scope>
    <source>
        <strain evidence="1 2">Ter291</strain>
    </source>
</reference>
<protein>
    <submittedName>
        <fullName evidence="1">Uncharacterized protein</fullName>
    </submittedName>
</protein>